<proteinExistence type="predicted"/>
<evidence type="ECO:0000313" key="1">
    <source>
        <dbReference type="EMBL" id="RAH70172.1"/>
    </source>
</evidence>
<protein>
    <submittedName>
        <fullName evidence="1">Uncharacterized protein</fullName>
    </submittedName>
</protein>
<dbReference type="EMBL" id="KZ824956">
    <property type="protein sequence ID" value="RAH70172.1"/>
    <property type="molecule type" value="Genomic_DNA"/>
</dbReference>
<name>A0ACD1H9C4_9EURO</name>
<sequence>MKEHAAHWQLALLGAEFWNDVETRNQPVHDLIDTVHDQTLHTRFPFNLVSEENSRARSLTAGAGAAAGAGAGSAGDRAPSPDVVDSNNTSSNSSDKPRRRRRYSMSDVFTRITASNTPELTLTMAGSRKAERAKRSRSESRTRSQEQQSPQQQQQPQPFSRSSSTASNRNNQSTASLLRSALQRLSRKRMGSGEEQMPTPVNSETAAAGEVGHRSHPQPQQQAQQVQQAQAQAQSPPIVFFTAEQATPTNPLLEFRGGATWARFPRNRRSLGIDVYLPIDKSPSATATIAAADSTAQTEEQNHGEDEHEQEEKHEDEDEEEVEERVEVLPVEQLFPLIHFRHLRSLKITGMVQSYQRYIWQAAWLNTGLEELELSMVCTPRLRRSFAGNWPYIKGGWTMNPTHYSAPVYYGTGAGTLPRTIGEGEYLDKIALEKAKICAMVQGPTRNRLSIRTLTLTGFVVDADPFLLWFDATRLKCLHFKDYCVDAGFYLCEAMHRVSVLYPRLLLVDEEGREAVVARRVNLWKELRVVQLRGGRKVGQMAYTGPGCLDREIPEGVGGAGQEEEEEDGTEGADAPAAVPAPAATE</sequence>
<gene>
    <name evidence="1" type="ORF">BO66DRAFT_90597</name>
</gene>
<accession>A0ACD1H9C4</accession>
<keyword evidence="2" id="KW-1185">Reference proteome</keyword>
<evidence type="ECO:0000313" key="2">
    <source>
        <dbReference type="Proteomes" id="UP000249661"/>
    </source>
</evidence>
<organism evidence="1 2">
    <name type="scientific">Aspergillus aculeatinus CBS 121060</name>
    <dbReference type="NCBI Taxonomy" id="1448322"/>
    <lineage>
        <taxon>Eukaryota</taxon>
        <taxon>Fungi</taxon>
        <taxon>Dikarya</taxon>
        <taxon>Ascomycota</taxon>
        <taxon>Pezizomycotina</taxon>
        <taxon>Eurotiomycetes</taxon>
        <taxon>Eurotiomycetidae</taxon>
        <taxon>Eurotiales</taxon>
        <taxon>Aspergillaceae</taxon>
        <taxon>Aspergillus</taxon>
        <taxon>Aspergillus subgen. Circumdati</taxon>
    </lineage>
</organism>
<reference evidence="1" key="1">
    <citation type="submission" date="2018-02" db="EMBL/GenBank/DDBJ databases">
        <title>The genomes of Aspergillus section Nigri reveals drivers in fungal speciation.</title>
        <authorList>
            <consortium name="DOE Joint Genome Institute"/>
            <person name="Vesth T.C."/>
            <person name="Nybo J."/>
            <person name="Theobald S."/>
            <person name="Brandl J."/>
            <person name="Frisvad J.C."/>
            <person name="Nielsen K.F."/>
            <person name="Lyhne E.K."/>
            <person name="Kogle M.E."/>
            <person name="Kuo A."/>
            <person name="Riley R."/>
            <person name="Clum A."/>
            <person name="Nolan M."/>
            <person name="Lipzen A."/>
            <person name="Salamov A."/>
            <person name="Henrissat B."/>
            <person name="Wiebenga A."/>
            <person name="De vries R.P."/>
            <person name="Grigoriev I.V."/>
            <person name="Mortensen U.H."/>
            <person name="Andersen M.R."/>
            <person name="Baker S.E."/>
        </authorList>
    </citation>
    <scope>NUCLEOTIDE SEQUENCE</scope>
    <source>
        <strain evidence="1">CBS 121060</strain>
    </source>
</reference>
<dbReference type="Proteomes" id="UP000249661">
    <property type="component" value="Unassembled WGS sequence"/>
</dbReference>